<dbReference type="HOGENOM" id="CLU_1984342_0_0_1"/>
<dbReference type="EMBL" id="GL766893">
    <property type="protein sequence ID" value="EFZ14523.1"/>
    <property type="molecule type" value="Genomic_DNA"/>
</dbReference>
<protein>
    <submittedName>
        <fullName evidence="1">Uncharacterized protein</fullName>
    </submittedName>
</protein>
<evidence type="ECO:0000313" key="1">
    <source>
        <dbReference type="EMBL" id="EFZ14523.1"/>
    </source>
</evidence>
<proteinExistence type="predicted"/>
<dbReference type="AlphaFoldDB" id="E9IY29"/>
<sequence>MELFEFMEEGKEHTAEERQAILKNIKELPLHNYQTELHEDIKLLVRSQRYTPLTEAIAGAIAEKKVKGPNNNNLYAGKNTKHRHAYATKIPYSARNVEKMGIMAKTAKAVATRIAFYCQSRKDGLA</sequence>
<name>E9IY29_SOLIN</name>
<accession>E9IY29</accession>
<reference evidence="1" key="1">
    <citation type="journal article" date="2011" name="Proc. Natl. Acad. Sci. U.S.A.">
        <title>The genome of the fire ant Solenopsis invicta.</title>
        <authorList>
            <person name="Wurm Y."/>
            <person name="Wang J."/>
            <person name="Riba-Grognuz O."/>
            <person name="Corona M."/>
            <person name="Nygaard S."/>
            <person name="Hunt B.G."/>
            <person name="Ingram K.K."/>
            <person name="Falquet L."/>
            <person name="Nipitwattanaphon M."/>
            <person name="Gotzek D."/>
            <person name="Dijkstra M.B."/>
            <person name="Oettler J."/>
            <person name="Comtesse F."/>
            <person name="Shih C.J."/>
            <person name="Wu W.J."/>
            <person name="Yang C.C."/>
            <person name="Thomas J."/>
            <person name="Beaudoing E."/>
            <person name="Pradervand S."/>
            <person name="Flegel V."/>
            <person name="Cook E.D."/>
            <person name="Fabbretti R."/>
            <person name="Stockinger H."/>
            <person name="Long L."/>
            <person name="Farmerie W.G."/>
            <person name="Oakey J."/>
            <person name="Boomsma J.J."/>
            <person name="Pamilo P."/>
            <person name="Yi S.V."/>
            <person name="Heinze J."/>
            <person name="Goodisman M.A."/>
            <person name="Farinelli L."/>
            <person name="Harshman K."/>
            <person name="Hulo N."/>
            <person name="Cerutti L."/>
            <person name="Xenarios I."/>
            <person name="Shoemaker D."/>
            <person name="Keller L."/>
        </authorList>
    </citation>
    <scope>NUCLEOTIDE SEQUENCE [LARGE SCALE GENOMIC DNA]</scope>
</reference>
<gene>
    <name evidence="1" type="ORF">SINV_12363</name>
</gene>
<organism>
    <name type="scientific">Solenopsis invicta</name>
    <name type="common">Red imported fire ant</name>
    <name type="synonym">Solenopsis wagneri</name>
    <dbReference type="NCBI Taxonomy" id="13686"/>
    <lineage>
        <taxon>Eukaryota</taxon>
        <taxon>Metazoa</taxon>
        <taxon>Ecdysozoa</taxon>
        <taxon>Arthropoda</taxon>
        <taxon>Hexapoda</taxon>
        <taxon>Insecta</taxon>
        <taxon>Pterygota</taxon>
        <taxon>Neoptera</taxon>
        <taxon>Endopterygota</taxon>
        <taxon>Hymenoptera</taxon>
        <taxon>Apocrita</taxon>
        <taxon>Aculeata</taxon>
        <taxon>Formicoidea</taxon>
        <taxon>Formicidae</taxon>
        <taxon>Myrmicinae</taxon>
        <taxon>Solenopsis</taxon>
    </lineage>
</organism>
<feature type="non-terminal residue" evidence="1">
    <location>
        <position position="126"/>
    </location>
</feature>